<reference evidence="1 2" key="1">
    <citation type="journal article" date="2019" name="Environ. Microbiol.">
        <title>At the nexus of three kingdoms: the genome of the mycorrhizal fungus Gigaspora margarita provides insights into plant, endobacterial and fungal interactions.</title>
        <authorList>
            <person name="Venice F."/>
            <person name="Ghignone S."/>
            <person name="Salvioli di Fossalunga A."/>
            <person name="Amselem J."/>
            <person name="Novero M."/>
            <person name="Xianan X."/>
            <person name="Sedzielewska Toro K."/>
            <person name="Morin E."/>
            <person name="Lipzen A."/>
            <person name="Grigoriev I.V."/>
            <person name="Henrissat B."/>
            <person name="Martin F.M."/>
            <person name="Bonfante P."/>
        </authorList>
    </citation>
    <scope>NUCLEOTIDE SEQUENCE [LARGE SCALE GENOMIC DNA]</scope>
    <source>
        <strain evidence="1 2">BEG34</strain>
    </source>
</reference>
<gene>
    <name evidence="1" type="ORF">F8M41_006590</name>
</gene>
<sequence>MSMSKMSGSSSTKKGPNSSNDNDPGHGYPFNVYELQKEDCTLLVRCNGYTDDIMLVDIKKFAEELNARPKDVTGFYVTPFEIPKEVKDFVKSYERNIIFSNQTELTKKINDQLEIVKKNKRENALKQLEEMGCKDLNIVNVKYL</sequence>
<proteinExistence type="predicted"/>
<dbReference type="EMBL" id="WTPW01001649">
    <property type="protein sequence ID" value="KAF0424487.1"/>
    <property type="molecule type" value="Genomic_DNA"/>
</dbReference>
<accession>A0A8H4A3P2</accession>
<organism evidence="1 2">
    <name type="scientific">Gigaspora margarita</name>
    <dbReference type="NCBI Taxonomy" id="4874"/>
    <lineage>
        <taxon>Eukaryota</taxon>
        <taxon>Fungi</taxon>
        <taxon>Fungi incertae sedis</taxon>
        <taxon>Mucoromycota</taxon>
        <taxon>Glomeromycotina</taxon>
        <taxon>Glomeromycetes</taxon>
        <taxon>Diversisporales</taxon>
        <taxon>Gigasporaceae</taxon>
        <taxon>Gigaspora</taxon>
    </lineage>
</organism>
<dbReference type="AlphaFoldDB" id="A0A8H4A3P2"/>
<evidence type="ECO:0000313" key="2">
    <source>
        <dbReference type="Proteomes" id="UP000439903"/>
    </source>
</evidence>
<keyword evidence="2" id="KW-1185">Reference proteome</keyword>
<evidence type="ECO:0000313" key="1">
    <source>
        <dbReference type="EMBL" id="KAF0424487.1"/>
    </source>
</evidence>
<protein>
    <submittedName>
        <fullName evidence="1">Uncharacterized protein</fullName>
    </submittedName>
</protein>
<dbReference type="Proteomes" id="UP000439903">
    <property type="component" value="Unassembled WGS sequence"/>
</dbReference>
<name>A0A8H4A3P2_GIGMA</name>
<dbReference type="OrthoDB" id="2402051at2759"/>
<comment type="caution">
    <text evidence="1">The sequence shown here is derived from an EMBL/GenBank/DDBJ whole genome shotgun (WGS) entry which is preliminary data.</text>
</comment>